<dbReference type="InterPro" id="IPR007624">
    <property type="entry name" value="RNA_pol_sigma70_r3"/>
</dbReference>
<dbReference type="SUPFAM" id="SSF88659">
    <property type="entry name" value="Sigma3 and sigma4 domains of RNA polymerase sigma factors"/>
    <property type="match status" value="2"/>
</dbReference>
<dbReference type="Pfam" id="PF04542">
    <property type="entry name" value="Sigma70_r2"/>
    <property type="match status" value="1"/>
</dbReference>
<organism evidence="6 7">
    <name type="scientific">Guptibacillus hwajinpoensis</name>
    <dbReference type="NCBI Taxonomy" id="208199"/>
    <lineage>
        <taxon>Bacteria</taxon>
        <taxon>Bacillati</taxon>
        <taxon>Bacillota</taxon>
        <taxon>Bacilli</taxon>
        <taxon>Bacillales</taxon>
        <taxon>Guptibacillaceae</taxon>
        <taxon>Guptibacillus</taxon>
    </lineage>
</organism>
<sequence>MKSKMTKETIEYWRAWKEDKDEEAGNQLIALYRPLVDYAVQRYAATLPSSVHRDDLSSFAYQGLLDALGKFEPERDLKFETYAGWRIKGAIIDGLRQNDWVPRSVRDKARKIEEAYAVLEQTNQTSSSDHDVASYLNMTVGEVQQVMKDASLATMISVDEPVHDDDQQQIERYSVIEDDRADLPEKHLHERFIKELLAETIDRLPEKEKLVVSLVYFEELTLTEIARILDLSTSRISQLHSRALLRMKGVLRANKEHVQSM</sequence>
<evidence type="ECO:0000313" key="7">
    <source>
        <dbReference type="Proteomes" id="UP000035996"/>
    </source>
</evidence>
<proteinExistence type="predicted"/>
<accession>A0A0J6CU23</accession>
<dbReference type="EMBL" id="LELK01000004">
    <property type="protein sequence ID" value="KMM36590.1"/>
    <property type="molecule type" value="Genomic_DNA"/>
</dbReference>
<dbReference type="GO" id="GO:0006352">
    <property type="term" value="P:DNA-templated transcription initiation"/>
    <property type="evidence" value="ECO:0007669"/>
    <property type="project" value="InterPro"/>
</dbReference>
<dbReference type="PANTHER" id="PTHR30385">
    <property type="entry name" value="SIGMA FACTOR F FLAGELLAR"/>
    <property type="match status" value="1"/>
</dbReference>
<keyword evidence="4" id="KW-0804">Transcription</keyword>
<dbReference type="PATRIC" id="fig|157733.3.peg.319"/>
<dbReference type="NCBIfam" id="NF005413">
    <property type="entry name" value="PRK06986.1"/>
    <property type="match status" value="1"/>
</dbReference>
<keyword evidence="7" id="KW-1185">Reference proteome</keyword>
<dbReference type="AlphaFoldDB" id="A0A0J6CU23"/>
<dbReference type="GO" id="GO:0003677">
    <property type="term" value="F:DNA binding"/>
    <property type="evidence" value="ECO:0007669"/>
    <property type="project" value="UniProtKB-KW"/>
</dbReference>
<dbReference type="InterPro" id="IPR012845">
    <property type="entry name" value="RNA_pol_sigma_FliA_WhiG"/>
</dbReference>
<evidence type="ECO:0000313" key="6">
    <source>
        <dbReference type="EMBL" id="KMM36590.1"/>
    </source>
</evidence>
<evidence type="ECO:0000256" key="3">
    <source>
        <dbReference type="ARBA" id="ARBA00023125"/>
    </source>
</evidence>
<dbReference type="CDD" id="cd06171">
    <property type="entry name" value="Sigma70_r4"/>
    <property type="match status" value="1"/>
</dbReference>
<dbReference type="InterPro" id="IPR014284">
    <property type="entry name" value="RNA_pol_sigma-70_dom"/>
</dbReference>
<comment type="caution">
    <text evidence="6">The sequence shown here is derived from an EMBL/GenBank/DDBJ whole genome shotgun (WGS) entry which is preliminary data.</text>
</comment>
<keyword evidence="3" id="KW-0238">DNA-binding</keyword>
<dbReference type="RefSeq" id="WP_048311302.1">
    <property type="nucleotide sequence ID" value="NZ_CP119526.1"/>
</dbReference>
<dbReference type="InterPro" id="IPR013324">
    <property type="entry name" value="RNA_pol_sigma_r3/r4-like"/>
</dbReference>
<dbReference type="InterPro" id="IPR000943">
    <property type="entry name" value="RNA_pol_sigma70"/>
</dbReference>
<dbReference type="InterPro" id="IPR013325">
    <property type="entry name" value="RNA_pol_sigma_r2"/>
</dbReference>
<dbReference type="Gene3D" id="1.20.140.160">
    <property type="match status" value="1"/>
</dbReference>
<reference evidence="6" key="1">
    <citation type="submission" date="2015-06" db="EMBL/GenBank/DDBJ databases">
        <authorList>
            <person name="Liu B."/>
            <person name="Wang J."/>
            <person name="Zhu Y."/>
            <person name="Liu G."/>
            <person name="Chen Q."/>
            <person name="Zheng C."/>
            <person name="Che J."/>
            <person name="Ge C."/>
            <person name="Shi H."/>
            <person name="Pan Z."/>
            <person name="Liu X."/>
        </authorList>
    </citation>
    <scope>NUCLEOTIDE SEQUENCE [LARGE SCALE GENOMIC DNA]</scope>
    <source>
        <strain evidence="6">DSM 16346</strain>
    </source>
</reference>
<dbReference type="GO" id="GO:0003899">
    <property type="term" value="F:DNA-directed RNA polymerase activity"/>
    <property type="evidence" value="ECO:0007669"/>
    <property type="project" value="InterPro"/>
</dbReference>
<dbReference type="PRINTS" id="PR00046">
    <property type="entry name" value="SIGMA70FCT"/>
</dbReference>
<keyword evidence="2" id="KW-0731">Sigma factor</keyword>
<dbReference type="GO" id="GO:0016987">
    <property type="term" value="F:sigma factor activity"/>
    <property type="evidence" value="ECO:0007669"/>
    <property type="project" value="UniProtKB-KW"/>
</dbReference>
<dbReference type="PANTHER" id="PTHR30385:SF7">
    <property type="entry name" value="RNA POLYMERASE SIGMA FACTOR FLIA"/>
    <property type="match status" value="1"/>
</dbReference>
<dbReference type="Pfam" id="PF04545">
    <property type="entry name" value="Sigma70_r4"/>
    <property type="match status" value="1"/>
</dbReference>
<protein>
    <submittedName>
        <fullName evidence="6">RNA polymerase sigma factor SigD</fullName>
    </submittedName>
</protein>
<dbReference type="InterPro" id="IPR007627">
    <property type="entry name" value="RNA_pol_sigma70_r2"/>
</dbReference>
<dbReference type="PIRSF" id="PIRSF000770">
    <property type="entry name" value="RNA_pol_sigma-SigE/K"/>
    <property type="match status" value="1"/>
</dbReference>
<dbReference type="Pfam" id="PF04539">
    <property type="entry name" value="Sigma70_r3"/>
    <property type="match status" value="1"/>
</dbReference>
<dbReference type="Proteomes" id="UP000035996">
    <property type="component" value="Unassembled WGS sequence"/>
</dbReference>
<dbReference type="InterPro" id="IPR007630">
    <property type="entry name" value="RNA_pol_sigma70_r4"/>
</dbReference>
<feature type="domain" description="RNA polymerase sigma-70" evidence="5">
    <location>
        <begin position="221"/>
        <end position="247"/>
    </location>
</feature>
<name>A0A0J6CU23_9BACL</name>
<dbReference type="SUPFAM" id="SSF88946">
    <property type="entry name" value="Sigma2 domain of RNA polymerase sigma factors"/>
    <property type="match status" value="1"/>
</dbReference>
<dbReference type="NCBIfam" id="TIGR02937">
    <property type="entry name" value="sigma70-ECF"/>
    <property type="match status" value="1"/>
</dbReference>
<evidence type="ECO:0000256" key="2">
    <source>
        <dbReference type="ARBA" id="ARBA00023082"/>
    </source>
</evidence>
<dbReference type="Gene3D" id="1.10.1740.10">
    <property type="match status" value="1"/>
</dbReference>
<gene>
    <name evidence="6" type="ORF">AB986_11515</name>
</gene>
<dbReference type="PROSITE" id="PS00716">
    <property type="entry name" value="SIGMA70_2"/>
    <property type="match status" value="1"/>
</dbReference>
<evidence type="ECO:0000256" key="1">
    <source>
        <dbReference type="ARBA" id="ARBA00023015"/>
    </source>
</evidence>
<evidence type="ECO:0000259" key="5">
    <source>
        <dbReference type="PROSITE" id="PS00716"/>
    </source>
</evidence>
<keyword evidence="1" id="KW-0805">Transcription regulation</keyword>
<dbReference type="NCBIfam" id="TIGR02479">
    <property type="entry name" value="FliA_WhiG"/>
    <property type="match status" value="1"/>
</dbReference>
<evidence type="ECO:0000256" key="4">
    <source>
        <dbReference type="ARBA" id="ARBA00023163"/>
    </source>
</evidence>
<dbReference type="STRING" id="157733.AB986_11515"/>